<proteinExistence type="inferred from homology"/>
<dbReference type="PANTHER" id="PTHR46382:SF1">
    <property type="entry name" value="PHOSPHATIDATE CYTIDYLYLTRANSFERASE"/>
    <property type="match status" value="1"/>
</dbReference>
<keyword evidence="12 25" id="KW-0548">Nucleotidyltransferase</keyword>
<evidence type="ECO:0000256" key="24">
    <source>
        <dbReference type="SAM" id="Phobius"/>
    </source>
</evidence>
<keyword evidence="15 24" id="KW-0472">Membrane</keyword>
<keyword evidence="16" id="KW-0594">Phospholipid biosynthesis</keyword>
<keyword evidence="14" id="KW-0443">Lipid metabolism</keyword>
<evidence type="ECO:0000256" key="15">
    <source>
        <dbReference type="ARBA" id="ARBA00023136"/>
    </source>
</evidence>
<gene>
    <name evidence="25" type="ORF">AUP42_10655</name>
</gene>
<feature type="transmembrane region" description="Helical" evidence="24">
    <location>
        <begin position="89"/>
        <end position="106"/>
    </location>
</feature>
<feature type="transmembrane region" description="Helical" evidence="24">
    <location>
        <begin position="205"/>
        <end position="221"/>
    </location>
</feature>
<evidence type="ECO:0000256" key="1">
    <source>
        <dbReference type="ARBA" id="ARBA00001698"/>
    </source>
</evidence>
<evidence type="ECO:0000256" key="17">
    <source>
        <dbReference type="ARBA" id="ARBA00023264"/>
    </source>
</evidence>
<evidence type="ECO:0000256" key="16">
    <source>
        <dbReference type="ARBA" id="ARBA00023209"/>
    </source>
</evidence>
<evidence type="ECO:0000256" key="21">
    <source>
        <dbReference type="ARBA" id="ARBA00032396"/>
    </source>
</evidence>
<evidence type="ECO:0000313" key="26">
    <source>
        <dbReference type="Proteomes" id="UP000076335"/>
    </source>
</evidence>
<dbReference type="OrthoDB" id="9799199at2"/>
<evidence type="ECO:0000256" key="10">
    <source>
        <dbReference type="ARBA" id="ARBA00022679"/>
    </source>
</evidence>
<keyword evidence="11 24" id="KW-0812">Transmembrane</keyword>
<keyword evidence="13 24" id="KW-1133">Transmembrane helix</keyword>
<feature type="transmembrane region" description="Helical" evidence="24">
    <location>
        <begin position="112"/>
        <end position="131"/>
    </location>
</feature>
<dbReference type="GO" id="GO:0016024">
    <property type="term" value="P:CDP-diacylglycerol biosynthetic process"/>
    <property type="evidence" value="ECO:0007669"/>
    <property type="project" value="TreeGrafter"/>
</dbReference>
<sequence>MVQSSEARRQEDTNSGLKPRVISALVMTPIAVAAVWFGSPYFEFLVLLFSVGMMWEWTRMCVPGHVNSISIVAGVALAVAMLLLTTGEYPFVLLSVFVSAATAALRPGKDRFLAAFGIVYISCAALAAQWLRSMHGDGLLLIMWLFFLVWATDTGAYAFGKAIGGPKLAPRFSPKKTWAGLIGGMLCAMVIGGLITYFSSNQIPVSIVLASAVLAIVAQVGDLGESALKRHFKVKDSSHLIPGHGGLLDRADGMLSVFPVAFVIVYFIGLSLR</sequence>
<evidence type="ECO:0000256" key="23">
    <source>
        <dbReference type="ARBA" id="ARBA00033406"/>
    </source>
</evidence>
<evidence type="ECO:0000256" key="5">
    <source>
        <dbReference type="ARBA" id="ARBA00010185"/>
    </source>
</evidence>
<keyword evidence="10 25" id="KW-0808">Transferase</keyword>
<keyword evidence="17" id="KW-1208">Phospholipid metabolism</keyword>
<feature type="transmembrane region" description="Helical" evidence="24">
    <location>
        <begin position="178"/>
        <end position="198"/>
    </location>
</feature>
<keyword evidence="9" id="KW-0444">Lipid biosynthesis</keyword>
<feature type="transmembrane region" description="Helical" evidence="24">
    <location>
        <begin position="253"/>
        <end position="272"/>
    </location>
</feature>
<evidence type="ECO:0000256" key="19">
    <source>
        <dbReference type="ARBA" id="ARBA00031825"/>
    </source>
</evidence>
<name>A0A154L9Z3_9PROT</name>
<feature type="transmembrane region" description="Helical" evidence="24">
    <location>
        <begin position="138"/>
        <end position="158"/>
    </location>
</feature>
<evidence type="ECO:0000256" key="14">
    <source>
        <dbReference type="ARBA" id="ARBA00023098"/>
    </source>
</evidence>
<keyword evidence="8" id="KW-1003">Cell membrane</keyword>
<comment type="subcellular location">
    <subcellularLocation>
        <location evidence="2">Cell membrane</location>
        <topology evidence="2">Multi-pass membrane protein</topology>
    </subcellularLocation>
</comment>
<dbReference type="Pfam" id="PF01148">
    <property type="entry name" value="CTP_transf_1"/>
    <property type="match status" value="1"/>
</dbReference>
<evidence type="ECO:0000313" key="25">
    <source>
        <dbReference type="EMBL" id="KZB67932.1"/>
    </source>
</evidence>
<feature type="transmembrane region" description="Helical" evidence="24">
    <location>
        <begin position="62"/>
        <end position="84"/>
    </location>
</feature>
<evidence type="ECO:0000256" key="11">
    <source>
        <dbReference type="ARBA" id="ARBA00022692"/>
    </source>
</evidence>
<comment type="caution">
    <text evidence="25">The sequence shown here is derived from an EMBL/GenBank/DDBJ whole genome shotgun (WGS) entry which is preliminary data.</text>
</comment>
<organism evidence="25 26">
    <name type="scientific">Thalassospira lucentensis</name>
    <dbReference type="NCBI Taxonomy" id="168935"/>
    <lineage>
        <taxon>Bacteria</taxon>
        <taxon>Pseudomonadati</taxon>
        <taxon>Pseudomonadota</taxon>
        <taxon>Alphaproteobacteria</taxon>
        <taxon>Rhodospirillales</taxon>
        <taxon>Thalassospiraceae</taxon>
        <taxon>Thalassospira</taxon>
    </lineage>
</organism>
<evidence type="ECO:0000256" key="8">
    <source>
        <dbReference type="ARBA" id="ARBA00022475"/>
    </source>
</evidence>
<evidence type="ECO:0000256" key="9">
    <source>
        <dbReference type="ARBA" id="ARBA00022516"/>
    </source>
</evidence>
<dbReference type="PANTHER" id="PTHR46382">
    <property type="entry name" value="PHOSPHATIDATE CYTIDYLYLTRANSFERASE"/>
    <property type="match status" value="1"/>
</dbReference>
<protein>
    <recommendedName>
        <fullName evidence="7">Phosphatidate cytidylyltransferase</fullName>
        <ecNumber evidence="6">2.7.7.41</ecNumber>
    </recommendedName>
    <alternativeName>
        <fullName evidence="20">CDP-DAG synthase</fullName>
    </alternativeName>
    <alternativeName>
        <fullName evidence="22">CDP-DG synthase</fullName>
    </alternativeName>
    <alternativeName>
        <fullName evidence="18">CDP-diacylglycerol synthase</fullName>
    </alternativeName>
    <alternativeName>
        <fullName evidence="21">CDP-diglyceride pyrophosphorylase</fullName>
    </alternativeName>
    <alternativeName>
        <fullName evidence="23">CDP-diglyceride synthase</fullName>
    </alternativeName>
    <alternativeName>
        <fullName evidence="19">CTP:phosphatidate cytidylyltransferase</fullName>
    </alternativeName>
</protein>
<evidence type="ECO:0000256" key="18">
    <source>
        <dbReference type="ARBA" id="ARBA00029893"/>
    </source>
</evidence>
<evidence type="ECO:0000256" key="3">
    <source>
        <dbReference type="ARBA" id="ARBA00005119"/>
    </source>
</evidence>
<dbReference type="GO" id="GO:0004605">
    <property type="term" value="F:phosphatidate cytidylyltransferase activity"/>
    <property type="evidence" value="ECO:0007669"/>
    <property type="project" value="UniProtKB-EC"/>
</dbReference>
<reference evidence="25 26" key="1">
    <citation type="submission" date="2015-12" db="EMBL/GenBank/DDBJ databases">
        <title>Genome sequence of Thalassospira lucentensis MCCC 1A02072.</title>
        <authorList>
            <person name="Lu L."/>
            <person name="Lai Q."/>
            <person name="Shao Z."/>
            <person name="Qian P."/>
        </authorList>
    </citation>
    <scope>NUCLEOTIDE SEQUENCE [LARGE SCALE GENOMIC DNA]</scope>
    <source>
        <strain evidence="25 26">MCCC 1A02072</strain>
    </source>
</reference>
<dbReference type="AlphaFoldDB" id="A0A154L9Z3"/>
<comment type="pathway">
    <text evidence="4">Lipid metabolism.</text>
</comment>
<comment type="pathway">
    <text evidence="3">Phospholipid metabolism; CDP-diacylglycerol biosynthesis; CDP-diacylglycerol from sn-glycerol 3-phosphate: step 3/3.</text>
</comment>
<dbReference type="Proteomes" id="UP000076335">
    <property type="component" value="Unassembled WGS sequence"/>
</dbReference>
<evidence type="ECO:0000256" key="13">
    <source>
        <dbReference type="ARBA" id="ARBA00022989"/>
    </source>
</evidence>
<comment type="similarity">
    <text evidence="5">Belongs to the CDS family.</text>
</comment>
<dbReference type="GO" id="GO:0005886">
    <property type="term" value="C:plasma membrane"/>
    <property type="evidence" value="ECO:0007669"/>
    <property type="project" value="UniProtKB-SubCell"/>
</dbReference>
<dbReference type="EMBL" id="LPVY01000003">
    <property type="protein sequence ID" value="KZB67932.1"/>
    <property type="molecule type" value="Genomic_DNA"/>
</dbReference>
<evidence type="ECO:0000256" key="22">
    <source>
        <dbReference type="ARBA" id="ARBA00032743"/>
    </source>
</evidence>
<accession>A0A154L9Z3</accession>
<feature type="transmembrane region" description="Helical" evidence="24">
    <location>
        <begin position="21"/>
        <end position="42"/>
    </location>
</feature>
<evidence type="ECO:0000256" key="20">
    <source>
        <dbReference type="ARBA" id="ARBA00032253"/>
    </source>
</evidence>
<dbReference type="EC" id="2.7.7.41" evidence="6"/>
<evidence type="ECO:0000256" key="6">
    <source>
        <dbReference type="ARBA" id="ARBA00012487"/>
    </source>
</evidence>
<evidence type="ECO:0000256" key="4">
    <source>
        <dbReference type="ARBA" id="ARBA00005189"/>
    </source>
</evidence>
<evidence type="ECO:0000256" key="12">
    <source>
        <dbReference type="ARBA" id="ARBA00022695"/>
    </source>
</evidence>
<evidence type="ECO:0000256" key="2">
    <source>
        <dbReference type="ARBA" id="ARBA00004651"/>
    </source>
</evidence>
<evidence type="ECO:0000256" key="7">
    <source>
        <dbReference type="ARBA" id="ARBA00019373"/>
    </source>
</evidence>
<comment type="catalytic activity">
    <reaction evidence="1">
        <text>a 1,2-diacyl-sn-glycero-3-phosphate + CTP + H(+) = a CDP-1,2-diacyl-sn-glycerol + diphosphate</text>
        <dbReference type="Rhea" id="RHEA:16229"/>
        <dbReference type="ChEBI" id="CHEBI:15378"/>
        <dbReference type="ChEBI" id="CHEBI:33019"/>
        <dbReference type="ChEBI" id="CHEBI:37563"/>
        <dbReference type="ChEBI" id="CHEBI:58332"/>
        <dbReference type="ChEBI" id="CHEBI:58608"/>
        <dbReference type="EC" id="2.7.7.41"/>
    </reaction>
</comment>